<name>A0A9J5XR49_SOLCO</name>
<organism evidence="1 2">
    <name type="scientific">Solanum commersonii</name>
    <name type="common">Commerson's wild potato</name>
    <name type="synonym">Commerson's nightshade</name>
    <dbReference type="NCBI Taxonomy" id="4109"/>
    <lineage>
        <taxon>Eukaryota</taxon>
        <taxon>Viridiplantae</taxon>
        <taxon>Streptophyta</taxon>
        <taxon>Embryophyta</taxon>
        <taxon>Tracheophyta</taxon>
        <taxon>Spermatophyta</taxon>
        <taxon>Magnoliopsida</taxon>
        <taxon>eudicotyledons</taxon>
        <taxon>Gunneridae</taxon>
        <taxon>Pentapetalae</taxon>
        <taxon>asterids</taxon>
        <taxon>lamiids</taxon>
        <taxon>Solanales</taxon>
        <taxon>Solanaceae</taxon>
        <taxon>Solanoideae</taxon>
        <taxon>Solaneae</taxon>
        <taxon>Solanum</taxon>
    </lineage>
</organism>
<feature type="non-terminal residue" evidence="1">
    <location>
        <position position="1"/>
    </location>
</feature>
<gene>
    <name evidence="1" type="ORF">H5410_040106</name>
</gene>
<dbReference type="EMBL" id="JACXVP010000008">
    <property type="protein sequence ID" value="KAG5589592.1"/>
    <property type="molecule type" value="Genomic_DNA"/>
</dbReference>
<keyword evidence="2" id="KW-1185">Reference proteome</keyword>
<protein>
    <submittedName>
        <fullName evidence="1">Uncharacterized protein</fullName>
    </submittedName>
</protein>
<dbReference type="AlphaFoldDB" id="A0A9J5XR49"/>
<proteinExistence type="predicted"/>
<evidence type="ECO:0000313" key="2">
    <source>
        <dbReference type="Proteomes" id="UP000824120"/>
    </source>
</evidence>
<sequence length="98" mass="10946">DPSLPERKTNEHIDISTPFMGVNAEGVKDLNRDEYIEVLTASLQVKKADEHVEVSTPLRGVNQEINMFSYSSCLLLGDPSLQEKKANEHIEVSTLFGM</sequence>
<dbReference type="Proteomes" id="UP000824120">
    <property type="component" value="Chromosome 8"/>
</dbReference>
<accession>A0A9J5XR49</accession>
<reference evidence="1 2" key="1">
    <citation type="submission" date="2020-09" db="EMBL/GenBank/DDBJ databases">
        <title>De no assembly of potato wild relative species, Solanum commersonii.</title>
        <authorList>
            <person name="Cho K."/>
        </authorList>
    </citation>
    <scope>NUCLEOTIDE SEQUENCE [LARGE SCALE GENOMIC DNA]</scope>
    <source>
        <strain evidence="1">LZ3.2</strain>
        <tissue evidence="1">Leaf</tissue>
    </source>
</reference>
<evidence type="ECO:0000313" key="1">
    <source>
        <dbReference type="EMBL" id="KAG5589592.1"/>
    </source>
</evidence>
<comment type="caution">
    <text evidence="1">The sequence shown here is derived from an EMBL/GenBank/DDBJ whole genome shotgun (WGS) entry which is preliminary data.</text>
</comment>